<protein>
    <submittedName>
        <fullName evidence="2">Uncharacterized protein</fullName>
    </submittedName>
</protein>
<name>A0ABQ5FJN0_9ASTR</name>
<feature type="compositionally biased region" description="Basic and acidic residues" evidence="1">
    <location>
        <begin position="204"/>
        <end position="217"/>
    </location>
</feature>
<comment type="caution">
    <text evidence="2">The sequence shown here is derived from an EMBL/GenBank/DDBJ whole genome shotgun (WGS) entry which is preliminary data.</text>
</comment>
<accession>A0ABQ5FJN0</accession>
<proteinExistence type="predicted"/>
<feature type="compositionally biased region" description="Polar residues" evidence="1">
    <location>
        <begin position="306"/>
        <end position="315"/>
    </location>
</feature>
<dbReference type="EMBL" id="BQNB010017466">
    <property type="protein sequence ID" value="GJT63505.1"/>
    <property type="molecule type" value="Genomic_DNA"/>
</dbReference>
<keyword evidence="3" id="KW-1185">Reference proteome</keyword>
<feature type="compositionally biased region" description="Basic and acidic residues" evidence="1">
    <location>
        <begin position="239"/>
        <end position="255"/>
    </location>
</feature>
<organism evidence="2 3">
    <name type="scientific">Tanacetum coccineum</name>
    <dbReference type="NCBI Taxonomy" id="301880"/>
    <lineage>
        <taxon>Eukaryota</taxon>
        <taxon>Viridiplantae</taxon>
        <taxon>Streptophyta</taxon>
        <taxon>Embryophyta</taxon>
        <taxon>Tracheophyta</taxon>
        <taxon>Spermatophyta</taxon>
        <taxon>Magnoliopsida</taxon>
        <taxon>eudicotyledons</taxon>
        <taxon>Gunneridae</taxon>
        <taxon>Pentapetalae</taxon>
        <taxon>asterids</taxon>
        <taxon>campanulids</taxon>
        <taxon>Asterales</taxon>
        <taxon>Asteraceae</taxon>
        <taxon>Asteroideae</taxon>
        <taxon>Anthemideae</taxon>
        <taxon>Anthemidinae</taxon>
        <taxon>Tanacetum</taxon>
    </lineage>
</organism>
<feature type="region of interest" description="Disordered" evidence="1">
    <location>
        <begin position="175"/>
        <end position="315"/>
    </location>
</feature>
<sequence>MAQLPMKSKEELCLTNVRFPLNKSNVGIDPKEPQGEPTFDISMEILKNNTIYNALTLTTEVPVIYMQQLWHTIYKNKISPRHPNTEFITSPVQEELVLFFKQLGFTNLIIRHLLSQHPNIHKCLDSTPHLIASETRLEKLKYAAKGECKPTFGMPISDAILRDPDEAFEYTKQISINETEKQEKERQTKHKHSGIMLEQQINKEVNKEEIKRKDKGEGSGVAPESPDHISSSNDSSKSAADDKTESERESNHDDSENNFENGDESDKSNSEDESAKSDESYKDCDNDNDQNDDSVKKQEPLPKSFATPSPIQTEATTMTMSPILETIHETSEQVTKTPPTTPPTKIKTNKKRAMNLVAKAVKKNIDWKEDPEDREGEKVRRGGVKVLVSLRLKIAKIKMNLYKLEEKSVEERLVQSWFNELVDAREEPEKHEYKDGSVTYFGKLVKKIFKKDKITKEDVDGPAFEILKGTCKNSIELEYNMNQSGLALTNKID</sequence>
<evidence type="ECO:0000313" key="3">
    <source>
        <dbReference type="Proteomes" id="UP001151760"/>
    </source>
</evidence>
<evidence type="ECO:0000313" key="2">
    <source>
        <dbReference type="EMBL" id="GJT63505.1"/>
    </source>
</evidence>
<dbReference type="Proteomes" id="UP001151760">
    <property type="component" value="Unassembled WGS sequence"/>
</dbReference>
<evidence type="ECO:0000256" key="1">
    <source>
        <dbReference type="SAM" id="MobiDB-lite"/>
    </source>
</evidence>
<feature type="compositionally biased region" description="Basic and acidic residues" evidence="1">
    <location>
        <begin position="264"/>
        <end position="285"/>
    </location>
</feature>
<reference evidence="2" key="2">
    <citation type="submission" date="2022-01" db="EMBL/GenBank/DDBJ databases">
        <authorList>
            <person name="Yamashiro T."/>
            <person name="Shiraishi A."/>
            <person name="Satake H."/>
            <person name="Nakayama K."/>
        </authorList>
    </citation>
    <scope>NUCLEOTIDE SEQUENCE</scope>
</reference>
<reference evidence="2" key="1">
    <citation type="journal article" date="2022" name="Int. J. Mol. Sci.">
        <title>Draft Genome of Tanacetum Coccineum: Genomic Comparison of Closely Related Tanacetum-Family Plants.</title>
        <authorList>
            <person name="Yamashiro T."/>
            <person name="Shiraishi A."/>
            <person name="Nakayama K."/>
            <person name="Satake H."/>
        </authorList>
    </citation>
    <scope>NUCLEOTIDE SEQUENCE</scope>
</reference>
<gene>
    <name evidence="2" type="ORF">Tco_1007038</name>
</gene>